<reference evidence="1 2" key="1">
    <citation type="submission" date="2019-03" db="EMBL/GenBank/DDBJ databases">
        <title>First draft genome of Liparis tanakae, snailfish: a comprehensive survey of snailfish specific genes.</title>
        <authorList>
            <person name="Kim W."/>
            <person name="Song I."/>
            <person name="Jeong J.-H."/>
            <person name="Kim D."/>
            <person name="Kim S."/>
            <person name="Ryu S."/>
            <person name="Song J.Y."/>
            <person name="Lee S.K."/>
        </authorList>
    </citation>
    <scope>NUCLEOTIDE SEQUENCE [LARGE SCALE GENOMIC DNA]</scope>
    <source>
        <tissue evidence="1">Muscle</tissue>
    </source>
</reference>
<evidence type="ECO:0000313" key="2">
    <source>
        <dbReference type="Proteomes" id="UP000314294"/>
    </source>
</evidence>
<dbReference type="Proteomes" id="UP000314294">
    <property type="component" value="Unassembled WGS sequence"/>
</dbReference>
<gene>
    <name evidence="1" type="ORF">EYF80_017977</name>
</gene>
<protein>
    <submittedName>
        <fullName evidence="1">Uncharacterized protein</fullName>
    </submittedName>
</protein>
<dbReference type="EMBL" id="SRLO01000145">
    <property type="protein sequence ID" value="TNN71806.1"/>
    <property type="molecule type" value="Genomic_DNA"/>
</dbReference>
<organism evidence="1 2">
    <name type="scientific">Liparis tanakae</name>
    <name type="common">Tanaka's snailfish</name>
    <dbReference type="NCBI Taxonomy" id="230148"/>
    <lineage>
        <taxon>Eukaryota</taxon>
        <taxon>Metazoa</taxon>
        <taxon>Chordata</taxon>
        <taxon>Craniata</taxon>
        <taxon>Vertebrata</taxon>
        <taxon>Euteleostomi</taxon>
        <taxon>Actinopterygii</taxon>
        <taxon>Neopterygii</taxon>
        <taxon>Teleostei</taxon>
        <taxon>Neoteleostei</taxon>
        <taxon>Acanthomorphata</taxon>
        <taxon>Eupercaria</taxon>
        <taxon>Perciformes</taxon>
        <taxon>Cottioidei</taxon>
        <taxon>Cottales</taxon>
        <taxon>Liparidae</taxon>
        <taxon>Liparis</taxon>
    </lineage>
</organism>
<proteinExistence type="predicted"/>
<keyword evidence="2" id="KW-1185">Reference proteome</keyword>
<accession>A0A4Z2I172</accession>
<name>A0A4Z2I172_9TELE</name>
<comment type="caution">
    <text evidence="1">The sequence shown here is derived from an EMBL/GenBank/DDBJ whole genome shotgun (WGS) entry which is preliminary data.</text>
</comment>
<sequence>MTELCGWRAAAWYRSLDMCLETMSWSRSSENRSAEGWRKLSRALPEPPLMTLTDAAPRKQFNISRNRIEPFSGPSWAQRGLLLLG</sequence>
<evidence type="ECO:0000313" key="1">
    <source>
        <dbReference type="EMBL" id="TNN71806.1"/>
    </source>
</evidence>
<dbReference type="AlphaFoldDB" id="A0A4Z2I172"/>